<dbReference type="Pfam" id="PF13817">
    <property type="entry name" value="DDE_Tnp_IS66_C"/>
    <property type="match status" value="1"/>
</dbReference>
<dbReference type="PANTHER" id="PTHR33678:SF1">
    <property type="entry name" value="BLL1576 PROTEIN"/>
    <property type="match status" value="1"/>
</dbReference>
<feature type="domain" description="Transposase IS66 zinc-finger binding" evidence="2">
    <location>
        <begin position="132"/>
        <end position="174"/>
    </location>
</feature>
<dbReference type="Pfam" id="PF13005">
    <property type="entry name" value="zf-IS66"/>
    <property type="match status" value="1"/>
</dbReference>
<dbReference type="AlphaFoldDB" id="A0A379RYZ6"/>
<dbReference type="EMBL" id="UGWZ01000001">
    <property type="protein sequence ID" value="SUG13282.1"/>
    <property type="molecule type" value="Genomic_DNA"/>
</dbReference>
<protein>
    <submittedName>
        <fullName evidence="5">Transposase IS66</fullName>
    </submittedName>
</protein>
<name>A0A379RYZ6_SALER</name>
<evidence type="ECO:0000259" key="4">
    <source>
        <dbReference type="Pfam" id="PF13817"/>
    </source>
</evidence>
<reference evidence="5 6" key="1">
    <citation type="submission" date="2018-06" db="EMBL/GenBank/DDBJ databases">
        <authorList>
            <consortium name="Pathogen Informatics"/>
            <person name="Doyle S."/>
        </authorList>
    </citation>
    <scope>NUCLEOTIDE SEQUENCE [LARGE SCALE GENOMIC DNA]</scope>
    <source>
        <strain evidence="5 6">NCTC7295</strain>
    </source>
</reference>
<accession>A0A379RYZ6</accession>
<dbReference type="InterPro" id="IPR052344">
    <property type="entry name" value="Transposase-related"/>
</dbReference>
<evidence type="ECO:0000259" key="1">
    <source>
        <dbReference type="Pfam" id="PF03050"/>
    </source>
</evidence>
<dbReference type="Pfam" id="PF13007">
    <property type="entry name" value="LZ_Tnp_IS66"/>
    <property type="match status" value="1"/>
</dbReference>
<evidence type="ECO:0000313" key="6">
    <source>
        <dbReference type="Proteomes" id="UP000254124"/>
    </source>
</evidence>
<organism evidence="5 6">
    <name type="scientific">Salmonella enterica subsp. arizonae</name>
    <dbReference type="NCBI Taxonomy" id="59203"/>
    <lineage>
        <taxon>Bacteria</taxon>
        <taxon>Pseudomonadati</taxon>
        <taxon>Pseudomonadota</taxon>
        <taxon>Gammaproteobacteria</taxon>
        <taxon>Enterobacterales</taxon>
        <taxon>Enterobacteriaceae</taxon>
        <taxon>Salmonella</taxon>
    </lineage>
</organism>
<dbReference type="Pfam" id="PF03050">
    <property type="entry name" value="DDE_Tnp_IS66"/>
    <property type="match status" value="1"/>
</dbReference>
<dbReference type="InterPro" id="IPR024463">
    <property type="entry name" value="Transposase_TnpC_homeodom"/>
</dbReference>
<evidence type="ECO:0000259" key="2">
    <source>
        <dbReference type="Pfam" id="PF13005"/>
    </source>
</evidence>
<evidence type="ECO:0000259" key="3">
    <source>
        <dbReference type="Pfam" id="PF13007"/>
    </source>
</evidence>
<dbReference type="Proteomes" id="UP000254124">
    <property type="component" value="Unassembled WGS sequence"/>
</dbReference>
<dbReference type="InterPro" id="IPR039552">
    <property type="entry name" value="IS66_C"/>
</dbReference>
<proteinExistence type="predicted"/>
<feature type="domain" description="Transposase IS66 central" evidence="1">
    <location>
        <begin position="189"/>
        <end position="472"/>
    </location>
</feature>
<dbReference type="InterPro" id="IPR024474">
    <property type="entry name" value="Znf_dom_IS66"/>
</dbReference>
<dbReference type="NCBIfam" id="NF033517">
    <property type="entry name" value="transpos_IS66"/>
    <property type="match status" value="1"/>
</dbReference>
<feature type="domain" description="Transposase TnpC homeodomain" evidence="3">
    <location>
        <begin position="56"/>
        <end position="124"/>
    </location>
</feature>
<sequence>MNICAGKRIISGMDITELLSTNDPDTLRQLALSLQEENRKKDASLSEKDHQIHLMREALMLARQQRFGRQAESFSGLQCSLFEEDADADIASAETQLARLLPEPEEKKARPVRKILPEHLVREETVIGPDSCACPDCGQPLRHIRDEISERLDYIPAQFVVKRYVRPQYGCEGCQRVVSGRLPAQIIPKGIPEPGLVAQVLVSKFCDRQPLYHQQQVFARAGVELPVSTLAGWVGTACVWLMPLAELLRTELLSRPVLHADETPLQILNTKKDGKAQNGYLWAYVSGETTGDSVVCFDCQPGRAARYPEAWLAGWSGTLVTDGYAVYHSLKNGGSIINAGCWAHARRGFAALYKANRDPHAGTALKMIHGLYSLEKKIRHRSPEKIRQWRQRYAKPQLDALWAWLTSQAQKCAPGSALHKAIKYVLSHKMELSRFVDDGALPLDNNRCERAIRQVVMGRNTWLFAGSLQAGHRAAAVMGLLETARLNGVEPYGWLKLVLERLPSLPEERLHELLPFAKDPLNN</sequence>
<evidence type="ECO:0000313" key="5">
    <source>
        <dbReference type="EMBL" id="SUG13282.1"/>
    </source>
</evidence>
<dbReference type="PANTHER" id="PTHR33678">
    <property type="entry name" value="BLL1576 PROTEIN"/>
    <property type="match status" value="1"/>
</dbReference>
<gene>
    <name evidence="5" type="ORF">NCTC7295_00849</name>
</gene>
<dbReference type="InterPro" id="IPR004291">
    <property type="entry name" value="Transposase_IS66_central"/>
</dbReference>
<feature type="domain" description="Transposase IS66 C-terminal" evidence="4">
    <location>
        <begin position="480"/>
        <end position="515"/>
    </location>
</feature>